<evidence type="ECO:0000313" key="3">
    <source>
        <dbReference type="EMBL" id="AEW95742.1"/>
    </source>
</evidence>
<gene>
    <name evidence="3" type="ordered locus">SCATT_33710</name>
</gene>
<dbReference type="EMBL" id="CP003219">
    <property type="protein sequence ID" value="AEW95742.1"/>
    <property type="molecule type" value="Genomic_DNA"/>
</dbReference>
<dbReference type="PANTHER" id="PTHR41775:SF1">
    <property type="entry name" value="PEPTIDASE M6-LIKE DOMAIN-CONTAINING PROTEIN"/>
    <property type="match status" value="1"/>
</dbReference>
<dbReference type="PATRIC" id="fig|1003195.11.peg.4851"/>
<dbReference type="HOGENOM" id="CLU_038711_1_0_11"/>
<dbReference type="OrthoDB" id="8780795at2"/>
<protein>
    <recommendedName>
        <fullName evidence="5">M6 family metalloprotease domain-containing protein</fullName>
    </recommendedName>
</protein>
<evidence type="ECO:0000313" key="4">
    <source>
        <dbReference type="Proteomes" id="UP000007842"/>
    </source>
</evidence>
<dbReference type="InterPro" id="IPR008757">
    <property type="entry name" value="Peptidase_M6-like_domain"/>
</dbReference>
<proteinExistence type="predicted"/>
<feature type="signal peptide" evidence="2">
    <location>
        <begin position="1"/>
        <end position="22"/>
    </location>
</feature>
<reference evidence="4" key="1">
    <citation type="submission" date="2011-12" db="EMBL/GenBank/DDBJ databases">
        <title>Complete genome sequence of Streptomyces cattleya strain DSM 46488.</title>
        <authorList>
            <person name="Ou H.-Y."/>
            <person name="Li P."/>
            <person name="Zhao C."/>
            <person name="O'Hagan D."/>
            <person name="Deng Z."/>
        </authorList>
    </citation>
    <scope>NUCLEOTIDE SEQUENCE [LARGE SCALE GENOMIC DNA]</scope>
    <source>
        <strain evidence="4">ATCC 35852 / DSM 46488 / JCM 4925 / NBRC 14057 / NRRL 8057</strain>
    </source>
</reference>
<evidence type="ECO:0000256" key="2">
    <source>
        <dbReference type="SAM" id="SignalP"/>
    </source>
</evidence>
<feature type="chain" id="PRO_5038520788" description="M6 family metalloprotease domain-containing protein" evidence="2">
    <location>
        <begin position="23"/>
        <end position="433"/>
    </location>
</feature>
<dbReference type="eggNOG" id="COG0167">
    <property type="taxonomic scope" value="Bacteria"/>
</dbReference>
<dbReference type="RefSeq" id="WP_014144109.1">
    <property type="nucleotide sequence ID" value="NC_016111.1"/>
</dbReference>
<dbReference type="AlphaFoldDB" id="F8JWG2"/>
<dbReference type="SUPFAM" id="SSF55486">
    <property type="entry name" value="Metalloproteases ('zincins'), catalytic domain"/>
    <property type="match status" value="1"/>
</dbReference>
<dbReference type="GO" id="GO:0006508">
    <property type="term" value="P:proteolysis"/>
    <property type="evidence" value="ECO:0007669"/>
    <property type="project" value="InterPro"/>
</dbReference>
<dbReference type="Proteomes" id="UP000007842">
    <property type="component" value="Chromosome"/>
</dbReference>
<accession>G8WQY3</accession>
<sequence>MKPSGRVRSVLLCLLVWAAVTAAPGAAAPGADPVGPCALPRTDAWLSEGVTPWDDAHVRPLGTVRAAMVFVRFPDHVPRRAPRQVESAYLPSVPKFYLDASYGKARLAIDPVERWITLPRTAAGYGIHRGTPYDRTVAYLRDTVRAAHRAGVGFPGDRLLYVVADPDAPGVDHDATAAVTLAARDTLAVDGTRIRNVALIWEAATPDRNVVAHETGHLFGLPDLYVQPQGAGGDWDSMVGDWDLMGDQRAAAPEFLAWNKWKFGWFDPGQVECVAAPGVSRHTLTPTEVTGGTKLVVVAHGPTDAYAIEARSPYGNDRGLCAPGVLVYHVRTTVDSTLGPIDVRNAHPGTVAADLPATADGPSGVPGVPRRCARVQEPSMARATLQPGESYTADGGALKVTVVAERPDGDYLVDVTAGPPAPPPGRGGGPVAR</sequence>
<dbReference type="STRING" id="1003195.SCATT_33710"/>
<evidence type="ECO:0008006" key="5">
    <source>
        <dbReference type="Google" id="ProtNLM"/>
    </source>
</evidence>
<organism evidence="3 4">
    <name type="scientific">Streptantibioticus cattleyicolor (strain ATCC 35852 / DSM 46488 / JCM 4925 / NBRC 14057 / NRRL 8057)</name>
    <name type="common">Streptomyces cattleya</name>
    <dbReference type="NCBI Taxonomy" id="1003195"/>
    <lineage>
        <taxon>Bacteria</taxon>
        <taxon>Bacillati</taxon>
        <taxon>Actinomycetota</taxon>
        <taxon>Actinomycetes</taxon>
        <taxon>Kitasatosporales</taxon>
        <taxon>Streptomycetaceae</taxon>
        <taxon>Streptantibioticus</taxon>
    </lineage>
</organism>
<name>F8JWG2_STREN</name>
<dbReference type="PANTHER" id="PTHR41775">
    <property type="entry name" value="SECRETED PROTEIN-RELATED"/>
    <property type="match status" value="1"/>
</dbReference>
<dbReference type="KEGG" id="sct:SCAT_3380"/>
<keyword evidence="2" id="KW-0732">Signal</keyword>
<evidence type="ECO:0000256" key="1">
    <source>
        <dbReference type="SAM" id="MobiDB-lite"/>
    </source>
</evidence>
<keyword evidence="4" id="KW-1185">Reference proteome</keyword>
<dbReference type="GO" id="GO:0008233">
    <property type="term" value="F:peptidase activity"/>
    <property type="evidence" value="ECO:0007669"/>
    <property type="project" value="InterPro"/>
</dbReference>
<feature type="region of interest" description="Disordered" evidence="1">
    <location>
        <begin position="411"/>
        <end position="433"/>
    </location>
</feature>
<accession>F8JWG2</accession>
<dbReference type="NCBIfam" id="TIGR03296">
    <property type="entry name" value="M6dom_TIGR03296"/>
    <property type="match status" value="1"/>
</dbReference>
<dbReference type="KEGG" id="scy:SCATT_33710"/>